<organism evidence="2 3">
    <name type="scientific">Aspergillus cavernicola</name>
    <dbReference type="NCBI Taxonomy" id="176166"/>
    <lineage>
        <taxon>Eukaryota</taxon>
        <taxon>Fungi</taxon>
        <taxon>Dikarya</taxon>
        <taxon>Ascomycota</taxon>
        <taxon>Pezizomycotina</taxon>
        <taxon>Eurotiomycetes</taxon>
        <taxon>Eurotiomycetidae</taxon>
        <taxon>Eurotiales</taxon>
        <taxon>Aspergillaceae</taxon>
        <taxon>Aspergillus</taxon>
        <taxon>Aspergillus subgen. Nidulantes</taxon>
    </lineage>
</organism>
<feature type="compositionally biased region" description="Basic and acidic residues" evidence="1">
    <location>
        <begin position="146"/>
        <end position="158"/>
    </location>
</feature>
<feature type="region of interest" description="Disordered" evidence="1">
    <location>
        <begin position="317"/>
        <end position="343"/>
    </location>
</feature>
<feature type="region of interest" description="Disordered" evidence="1">
    <location>
        <begin position="398"/>
        <end position="435"/>
    </location>
</feature>
<reference evidence="2 3" key="1">
    <citation type="submission" date="2024-07" db="EMBL/GenBank/DDBJ databases">
        <title>Section-level genome sequencing and comparative genomics of Aspergillus sections Usti and Cavernicolus.</title>
        <authorList>
            <consortium name="Lawrence Berkeley National Laboratory"/>
            <person name="Nybo J.L."/>
            <person name="Vesth T.C."/>
            <person name="Theobald S."/>
            <person name="Frisvad J.C."/>
            <person name="Larsen T.O."/>
            <person name="Kjaerboelling I."/>
            <person name="Rothschild-Mancinelli K."/>
            <person name="Lyhne E.K."/>
            <person name="Kogle M.E."/>
            <person name="Barry K."/>
            <person name="Clum A."/>
            <person name="Na H."/>
            <person name="Ledsgaard L."/>
            <person name="Lin J."/>
            <person name="Lipzen A."/>
            <person name="Kuo A."/>
            <person name="Riley R."/>
            <person name="Mondo S."/>
            <person name="LaButti K."/>
            <person name="Haridas S."/>
            <person name="Pangalinan J."/>
            <person name="Salamov A.A."/>
            <person name="Simmons B.A."/>
            <person name="Magnuson J.K."/>
            <person name="Chen J."/>
            <person name="Drula E."/>
            <person name="Henrissat B."/>
            <person name="Wiebenga A."/>
            <person name="Lubbers R.J."/>
            <person name="Gomes A.C."/>
            <person name="Makela M.R."/>
            <person name="Stajich J."/>
            <person name="Grigoriev I.V."/>
            <person name="Mortensen U.H."/>
            <person name="De vries R.P."/>
            <person name="Baker S.E."/>
            <person name="Andersen M.R."/>
        </authorList>
    </citation>
    <scope>NUCLEOTIDE SEQUENCE [LARGE SCALE GENOMIC DNA]</scope>
    <source>
        <strain evidence="2 3">CBS 600.67</strain>
    </source>
</reference>
<feature type="compositionally biased region" description="Low complexity" evidence="1">
    <location>
        <begin position="168"/>
        <end position="192"/>
    </location>
</feature>
<protein>
    <submittedName>
        <fullName evidence="2">Uncharacterized protein</fullName>
    </submittedName>
</protein>
<gene>
    <name evidence="2" type="ORF">BDW59DRAFT_158512</name>
</gene>
<sequence length="478" mass="52034">MASIAAKSSLFETSSSPKTSSSAQWKVTLQELKVLYIQRQYKRCVARSSSILSSARDSIHPVHKTYLYFYSGVCYEAMGQYAHDYSRNKIPLLHSAFDCFVTCLAVLPAVVPDEDTRAGDGSRGLECPSQDAGYGVSYWDVSLGEHGSRSDVEPELFRPSDVPGTAHSLSRSPSPSLSPATSASRSRSTTPAESIVSSITDFIDRTLDCPHDDPFLSDHDYDDQSGGDVGTEDNSSISVFDNDSEQVVTEDAIKKQNRLIPSPLHVRKPSKPLPLILPSLDRNTDAIAPLTTQPRQRPPSSPLPIKTTLPLGLHVRHPNHPKDIPAPTLHPAPSSSKISPHHTAAAKHYNNSITFLQTQITTSISSLQTLINKVSSLQQTRAASRRSLQRSISFWSFSPVKNSSSSSSSSASSSGSGSGSALTSGIRTKHETTQERITRLRAEGWETVGLKNGKRGWKGSAYYKEFCGMVLDELYLGV</sequence>
<feature type="region of interest" description="Disordered" evidence="1">
    <location>
        <begin position="146"/>
        <end position="194"/>
    </location>
</feature>
<comment type="caution">
    <text evidence="2">The sequence shown here is derived from an EMBL/GenBank/DDBJ whole genome shotgun (WGS) entry which is preliminary data.</text>
</comment>
<proteinExistence type="predicted"/>
<dbReference type="Proteomes" id="UP001610335">
    <property type="component" value="Unassembled WGS sequence"/>
</dbReference>
<evidence type="ECO:0000313" key="2">
    <source>
        <dbReference type="EMBL" id="KAL2830610.1"/>
    </source>
</evidence>
<keyword evidence="3" id="KW-1185">Reference proteome</keyword>
<feature type="region of interest" description="Disordered" evidence="1">
    <location>
        <begin position="214"/>
        <end position="237"/>
    </location>
</feature>
<evidence type="ECO:0000256" key="1">
    <source>
        <dbReference type="SAM" id="MobiDB-lite"/>
    </source>
</evidence>
<accession>A0ABR4IS61</accession>
<feature type="compositionally biased region" description="Low complexity" evidence="1">
    <location>
        <begin position="403"/>
        <end position="421"/>
    </location>
</feature>
<evidence type="ECO:0000313" key="3">
    <source>
        <dbReference type="Proteomes" id="UP001610335"/>
    </source>
</evidence>
<name>A0ABR4IS61_9EURO</name>
<dbReference type="EMBL" id="JBFXLS010000012">
    <property type="protein sequence ID" value="KAL2830610.1"/>
    <property type="molecule type" value="Genomic_DNA"/>
</dbReference>